<keyword evidence="1" id="KW-0547">Nucleotide-binding</keyword>
<dbReference type="PRINTS" id="PR00195">
    <property type="entry name" value="DYNAMIN"/>
</dbReference>
<dbReference type="Pfam" id="PF00350">
    <property type="entry name" value="Dynamin_N"/>
    <property type="match status" value="1"/>
</dbReference>
<dbReference type="InterPro" id="IPR022812">
    <property type="entry name" value="Dynamin"/>
</dbReference>
<proteinExistence type="predicted"/>
<evidence type="ECO:0000259" key="4">
    <source>
        <dbReference type="PROSITE" id="PS51718"/>
    </source>
</evidence>
<dbReference type="InterPro" id="IPR020850">
    <property type="entry name" value="GED_dom"/>
</dbReference>
<dbReference type="GO" id="GO:0008017">
    <property type="term" value="F:microtubule binding"/>
    <property type="evidence" value="ECO:0007669"/>
    <property type="project" value="TreeGrafter"/>
</dbReference>
<protein>
    <submittedName>
        <fullName evidence="5">Dynamin family protein</fullName>
    </submittedName>
</protein>
<dbReference type="Pfam" id="PF01031">
    <property type="entry name" value="Dynamin_M"/>
    <property type="match status" value="1"/>
</dbReference>
<evidence type="ECO:0000259" key="3">
    <source>
        <dbReference type="PROSITE" id="PS51388"/>
    </source>
</evidence>
<dbReference type="SUPFAM" id="SSF52540">
    <property type="entry name" value="P-loop containing nucleoside triphosphate hydrolases"/>
    <property type="match status" value="1"/>
</dbReference>
<dbReference type="EMBL" id="MN448277">
    <property type="protein sequence ID" value="QFG74079.1"/>
    <property type="molecule type" value="Genomic_DNA"/>
</dbReference>
<dbReference type="Gene3D" id="1.20.120.1240">
    <property type="entry name" value="Dynamin, middle domain"/>
    <property type="match status" value="1"/>
</dbReference>
<accession>A0A5J6VJW7</accession>
<feature type="domain" description="Dynamin-type G" evidence="4">
    <location>
        <begin position="38"/>
        <end position="309"/>
    </location>
</feature>
<feature type="domain" description="GED" evidence="3">
    <location>
        <begin position="509"/>
        <end position="595"/>
    </location>
</feature>
<dbReference type="PANTHER" id="PTHR11566">
    <property type="entry name" value="DYNAMIN"/>
    <property type="match status" value="1"/>
</dbReference>
<dbReference type="InterPro" id="IPR045063">
    <property type="entry name" value="Dynamin_N"/>
</dbReference>
<dbReference type="InterPro" id="IPR000375">
    <property type="entry name" value="Dynamin_stalk"/>
</dbReference>
<dbReference type="GO" id="GO:0005525">
    <property type="term" value="F:GTP binding"/>
    <property type="evidence" value="ECO:0007669"/>
    <property type="project" value="InterPro"/>
</dbReference>
<dbReference type="GO" id="GO:0003924">
    <property type="term" value="F:GTPase activity"/>
    <property type="evidence" value="ECO:0007669"/>
    <property type="project" value="InterPro"/>
</dbReference>
<dbReference type="SMART" id="SM00053">
    <property type="entry name" value="DYNc"/>
    <property type="match status" value="1"/>
</dbReference>
<dbReference type="InterPro" id="IPR030381">
    <property type="entry name" value="G_DYNAMIN_dom"/>
</dbReference>
<dbReference type="InterPro" id="IPR001401">
    <property type="entry name" value="Dynamin_GTPase"/>
</dbReference>
<reference evidence="5" key="1">
    <citation type="journal article" date="2019" name="Philos. Trans. R. Soc. Lond., B, Biol. Sci.">
        <title>Targeted metagenomic recovery of four divergent viruses reveals shared and distinctive characteristics of giant viruses of marine eukaryotes.</title>
        <authorList>
            <person name="Needham D.M."/>
            <person name="Poirier C."/>
            <person name="Hehenberger E."/>
            <person name="Jimenez V."/>
            <person name="Swalwell J.E."/>
            <person name="Santoro A.E."/>
            <person name="Worden A.Z."/>
        </authorList>
    </citation>
    <scope>NUCLEOTIDE SEQUENCE</scope>
    <source>
        <strain evidence="5">OPacV-662</strain>
    </source>
</reference>
<dbReference type="PROSITE" id="PS51388">
    <property type="entry name" value="GED"/>
    <property type="match status" value="1"/>
</dbReference>
<dbReference type="PROSITE" id="PS51718">
    <property type="entry name" value="G_DYNAMIN_2"/>
    <property type="match status" value="1"/>
</dbReference>
<sequence>MEIFTYLKKFIPNKHANEKILNLTHLISSVFPTHMDNPIKIPTCVVVGTQSSGKSSLINMLIGMPILPMGKSMVTRVPLNLQLIEGGSRKIEFGKYEGGTWIVIASTKTPSEVSQIIERETINIAGDSKNIGHKEICIRVYGAETSLNFIDLPGLTMVACTDLGQPPDIKQQIKNLIEKYTSVESNIIIGVFPARQDLEADYGLDFIKKYDSNFNRSIGVLTKVDLMQGDLIPYLQGGSHDALNTTNPSISDNLKLKWGYYAVNTRDGDTYFDNIEWAKTPSLTNRIGVKNLSKQLYSILLQSIRESLPKVINIAGIQRTKLLNELNEIGEPPKNKAITMNNMIREFCDKFKESLDNRHPEINCGRIICEEFCTYRKNLEKINFHLTPQYLNEVVKNCNGNHMPSGHPTIDILEAIIHDPKKKPLDMYRDISYTLVKQIKDHLTHLVKQLSRRPKIWRFRAFAEKLCTCVQRCIMDETQVINLVDILLESEESYVWSENAEFRRILEGNGDIKSITKAYLDTTTSTLANVIPKIIMRMVCNIQDNMYVWILEGIGDIENLLVEDPIIANRRIDLISQIDAIDGIFTYVNNLDASD</sequence>
<dbReference type="GO" id="GO:0016020">
    <property type="term" value="C:membrane"/>
    <property type="evidence" value="ECO:0007669"/>
    <property type="project" value="TreeGrafter"/>
</dbReference>
<dbReference type="CDD" id="cd08771">
    <property type="entry name" value="DLP_1"/>
    <property type="match status" value="1"/>
</dbReference>
<keyword evidence="2" id="KW-0342">GTP-binding</keyword>
<evidence type="ECO:0000313" key="5">
    <source>
        <dbReference type="EMBL" id="QFG74079.1"/>
    </source>
</evidence>
<dbReference type="InterPro" id="IPR003130">
    <property type="entry name" value="GED"/>
</dbReference>
<dbReference type="Gene3D" id="3.40.50.300">
    <property type="entry name" value="P-loop containing nucleotide triphosphate hydrolases"/>
    <property type="match status" value="1"/>
</dbReference>
<dbReference type="Pfam" id="PF02212">
    <property type="entry name" value="GED"/>
    <property type="match status" value="1"/>
</dbReference>
<evidence type="ECO:0000256" key="1">
    <source>
        <dbReference type="ARBA" id="ARBA00022741"/>
    </source>
</evidence>
<evidence type="ECO:0000256" key="2">
    <source>
        <dbReference type="ARBA" id="ARBA00023134"/>
    </source>
</evidence>
<dbReference type="InterPro" id="IPR027417">
    <property type="entry name" value="P-loop_NTPase"/>
</dbReference>
<name>A0A5J6VJW7_9VIRU</name>
<organism evidence="5">
    <name type="scientific">Megaviridae environmental sample</name>
    <dbReference type="NCBI Taxonomy" id="1737588"/>
    <lineage>
        <taxon>Viruses</taxon>
        <taxon>Varidnaviria</taxon>
        <taxon>Bamfordvirae</taxon>
        <taxon>Nucleocytoviricota</taxon>
        <taxon>Megaviricetes</taxon>
        <taxon>Imitervirales</taxon>
        <taxon>Mimiviridae</taxon>
        <taxon>environmental samples</taxon>
    </lineage>
</organism>